<comment type="caution">
    <text evidence="1">The sequence shown here is derived from an EMBL/GenBank/DDBJ whole genome shotgun (WGS) entry which is preliminary data.</text>
</comment>
<reference evidence="1" key="1">
    <citation type="submission" date="2020-08" db="EMBL/GenBank/DDBJ databases">
        <title>Multicomponent nature underlies the extraordinary mechanical properties of spider dragline silk.</title>
        <authorList>
            <person name="Kono N."/>
            <person name="Nakamura H."/>
            <person name="Mori M."/>
            <person name="Yoshida Y."/>
            <person name="Ohtoshi R."/>
            <person name="Malay A.D."/>
            <person name="Moran D.A.P."/>
            <person name="Tomita M."/>
            <person name="Numata K."/>
            <person name="Arakawa K."/>
        </authorList>
    </citation>
    <scope>NUCLEOTIDE SEQUENCE</scope>
</reference>
<accession>A0A8X6UIU7</accession>
<name>A0A8X6UIU7_NEPPI</name>
<dbReference type="Proteomes" id="UP000887013">
    <property type="component" value="Unassembled WGS sequence"/>
</dbReference>
<organism evidence="1 2">
    <name type="scientific">Nephila pilipes</name>
    <name type="common">Giant wood spider</name>
    <name type="synonym">Nephila maculata</name>
    <dbReference type="NCBI Taxonomy" id="299642"/>
    <lineage>
        <taxon>Eukaryota</taxon>
        <taxon>Metazoa</taxon>
        <taxon>Ecdysozoa</taxon>
        <taxon>Arthropoda</taxon>
        <taxon>Chelicerata</taxon>
        <taxon>Arachnida</taxon>
        <taxon>Araneae</taxon>
        <taxon>Araneomorphae</taxon>
        <taxon>Entelegynae</taxon>
        <taxon>Araneoidea</taxon>
        <taxon>Nephilidae</taxon>
        <taxon>Nephila</taxon>
    </lineage>
</organism>
<gene>
    <name evidence="1" type="ORF">NPIL_663831</name>
</gene>
<dbReference type="EMBL" id="BMAW01131132">
    <property type="protein sequence ID" value="GFU38042.1"/>
    <property type="molecule type" value="Genomic_DNA"/>
</dbReference>
<dbReference type="AlphaFoldDB" id="A0A8X6UIU7"/>
<sequence>MFPQWYKKERCQWARIIFRFRAIRRLFLGAVLSQLENIAAHGCELCVLTQSLVLFKKTRVKPLLDASPNNVRLTVRDVMYFTWIGGNVSKKAIWCHFNQVWSKHSEN</sequence>
<protein>
    <submittedName>
        <fullName evidence="1">Uncharacterized protein</fullName>
    </submittedName>
</protein>
<keyword evidence="2" id="KW-1185">Reference proteome</keyword>
<evidence type="ECO:0000313" key="1">
    <source>
        <dbReference type="EMBL" id="GFU38042.1"/>
    </source>
</evidence>
<evidence type="ECO:0000313" key="2">
    <source>
        <dbReference type="Proteomes" id="UP000887013"/>
    </source>
</evidence>
<proteinExistence type="predicted"/>